<gene>
    <name evidence="2" type="ORF">ADEAN_000991300</name>
</gene>
<evidence type="ECO:0000313" key="3">
    <source>
        <dbReference type="Proteomes" id="UP000515908"/>
    </source>
</evidence>
<dbReference type="EMBL" id="LR877169">
    <property type="protein sequence ID" value="CAD2222369.1"/>
    <property type="molecule type" value="Genomic_DNA"/>
</dbReference>
<sequence length="255" mass="29173">MQPSPSVLTSDVYNRAEAIFNTLQNKEKLISFLDCTTLLRGMGMNPTLEDMDWLKERMAEPVTLLEQWRREEELRQEKERKKEEKNQKGRASTVKAAAAPRKSMAEKAAADAAAENKENVKIIPSEEIKNIDWNIFISCTEEMYRDQNVEEKTVYNALKVFREEGKPLVMKRERLIQIITTNGDNILTPAEAKLLEALLPEECSYAELAARIQGTYVPPTAEELAQQAAEEEAERRRKEEQEKENEKSDDPLAGL</sequence>
<evidence type="ECO:0000256" key="1">
    <source>
        <dbReference type="SAM" id="MobiDB-lite"/>
    </source>
</evidence>
<accession>A0A7G2CSS0</accession>
<organism evidence="2 3">
    <name type="scientific">Angomonas deanei</name>
    <dbReference type="NCBI Taxonomy" id="59799"/>
    <lineage>
        <taxon>Eukaryota</taxon>
        <taxon>Discoba</taxon>
        <taxon>Euglenozoa</taxon>
        <taxon>Kinetoplastea</taxon>
        <taxon>Metakinetoplastina</taxon>
        <taxon>Trypanosomatida</taxon>
        <taxon>Trypanosomatidae</taxon>
        <taxon>Strigomonadinae</taxon>
        <taxon>Angomonas</taxon>
    </lineage>
</organism>
<dbReference type="OrthoDB" id="276346at2759"/>
<feature type="compositionally biased region" description="Basic and acidic residues" evidence="1">
    <location>
        <begin position="233"/>
        <end position="255"/>
    </location>
</feature>
<protein>
    <submittedName>
        <fullName evidence="2">Uncharacterized protein</fullName>
    </submittedName>
</protein>
<reference evidence="2 3" key="1">
    <citation type="submission" date="2020-08" db="EMBL/GenBank/DDBJ databases">
        <authorList>
            <person name="Newling K."/>
            <person name="Davey J."/>
            <person name="Forrester S."/>
        </authorList>
    </citation>
    <scope>NUCLEOTIDE SEQUENCE [LARGE SCALE GENOMIC DNA]</scope>
    <source>
        <strain evidence="3">Crithidia deanei Carvalho (ATCC PRA-265)</strain>
    </source>
</reference>
<proteinExistence type="predicted"/>
<feature type="region of interest" description="Disordered" evidence="1">
    <location>
        <begin position="77"/>
        <end position="102"/>
    </location>
</feature>
<dbReference type="AlphaFoldDB" id="A0A7G2CSS0"/>
<feature type="region of interest" description="Disordered" evidence="1">
    <location>
        <begin position="219"/>
        <end position="255"/>
    </location>
</feature>
<dbReference type="Proteomes" id="UP000515908">
    <property type="component" value="Chromosome 25"/>
</dbReference>
<evidence type="ECO:0000313" key="2">
    <source>
        <dbReference type="EMBL" id="CAD2222369.1"/>
    </source>
</evidence>
<dbReference type="VEuPathDB" id="TriTrypDB:ADEAN_000991300"/>
<feature type="compositionally biased region" description="Basic and acidic residues" evidence="1">
    <location>
        <begin position="77"/>
        <end position="87"/>
    </location>
</feature>
<name>A0A7G2CSS0_9TRYP</name>
<keyword evidence="3" id="KW-1185">Reference proteome</keyword>